<dbReference type="SUPFAM" id="SSF69754">
    <property type="entry name" value="Ribosome binding protein Y (YfiA homologue)"/>
    <property type="match status" value="1"/>
</dbReference>
<dbReference type="PANTHER" id="PTHR33231">
    <property type="entry name" value="30S RIBOSOMAL PROTEIN"/>
    <property type="match status" value="1"/>
</dbReference>
<feature type="region of interest" description="Disordered" evidence="3">
    <location>
        <begin position="95"/>
        <end position="127"/>
    </location>
</feature>
<dbReference type="Gene3D" id="3.30.505.50">
    <property type="entry name" value="Sigma 54 modulation/S30EA ribosomal protein, C-terminal domain"/>
    <property type="match status" value="1"/>
</dbReference>
<comment type="subcellular location">
    <subcellularLocation>
        <location evidence="2">Cytoplasm</location>
    </subcellularLocation>
</comment>
<evidence type="ECO:0000256" key="1">
    <source>
        <dbReference type="ARBA" id="ARBA00022845"/>
    </source>
</evidence>
<dbReference type="AlphaFoldDB" id="A0A6J4IDK4"/>
<evidence type="ECO:0000259" key="4">
    <source>
        <dbReference type="Pfam" id="PF16321"/>
    </source>
</evidence>
<dbReference type="InterPro" id="IPR003489">
    <property type="entry name" value="RHF/RaiA"/>
</dbReference>
<reference evidence="5" key="1">
    <citation type="submission" date="2020-02" db="EMBL/GenBank/DDBJ databases">
        <authorList>
            <person name="Meier V. D."/>
        </authorList>
    </citation>
    <scope>NUCLEOTIDE SEQUENCE</scope>
    <source>
        <strain evidence="5">AVDCRST_MAG10</strain>
    </source>
</reference>
<protein>
    <recommendedName>
        <fullName evidence="2">Ribosome hibernation promoting factor</fullName>
        <shortName evidence="2">HPF</shortName>
    </recommendedName>
</protein>
<feature type="domain" description="Sigma 54 modulation/S30EA ribosomal protein C-terminal" evidence="4">
    <location>
        <begin position="125"/>
        <end position="178"/>
    </location>
</feature>
<dbReference type="GO" id="GO:0043024">
    <property type="term" value="F:ribosomal small subunit binding"/>
    <property type="evidence" value="ECO:0007669"/>
    <property type="project" value="TreeGrafter"/>
</dbReference>
<dbReference type="InterPro" id="IPR050574">
    <property type="entry name" value="HPF/YfiA_ribosome-assoc"/>
</dbReference>
<accession>A0A6J4IDK4</accession>
<dbReference type="HAMAP" id="MF_00839">
    <property type="entry name" value="HPF"/>
    <property type="match status" value="1"/>
</dbReference>
<dbReference type="GO" id="GO:0045900">
    <property type="term" value="P:negative regulation of translational elongation"/>
    <property type="evidence" value="ECO:0007669"/>
    <property type="project" value="TreeGrafter"/>
</dbReference>
<dbReference type="Pfam" id="PF16321">
    <property type="entry name" value="Ribosom_S30AE_C"/>
    <property type="match status" value="1"/>
</dbReference>
<keyword evidence="2" id="KW-0963">Cytoplasm</keyword>
<organism evidence="5">
    <name type="scientific">uncultured Acidimicrobiales bacterium</name>
    <dbReference type="NCBI Taxonomy" id="310071"/>
    <lineage>
        <taxon>Bacteria</taxon>
        <taxon>Bacillati</taxon>
        <taxon>Actinomycetota</taxon>
        <taxon>Acidimicrobiia</taxon>
        <taxon>Acidimicrobiales</taxon>
        <taxon>environmental samples</taxon>
    </lineage>
</organism>
<gene>
    <name evidence="2" type="primary">hpf</name>
    <name evidence="5" type="ORF">AVDCRST_MAG10-2060</name>
</gene>
<dbReference type="InterPro" id="IPR034694">
    <property type="entry name" value="HPF_long/plastid"/>
</dbReference>
<dbReference type="InterPro" id="IPR038416">
    <property type="entry name" value="Ribosom_S30AE_C_sf"/>
</dbReference>
<dbReference type="Pfam" id="PF02482">
    <property type="entry name" value="Ribosomal_S30AE"/>
    <property type="match status" value="1"/>
</dbReference>
<dbReference type="EMBL" id="CADCTB010000128">
    <property type="protein sequence ID" value="CAA9247290.1"/>
    <property type="molecule type" value="Genomic_DNA"/>
</dbReference>
<dbReference type="Gene3D" id="3.30.160.100">
    <property type="entry name" value="Ribosome hibernation promotion factor-like"/>
    <property type="match status" value="1"/>
</dbReference>
<sequence length="182" mass="20584">MTIHGRNVEVTERLRTAAEEKVGRLSRHHQGWEHAEVHFIEERNPRISAKEVCEATLRGHGRIIRAKAASADSLTSLDKVVDKLEHQIDKLKSRLISRTHPKHHQVDSTPQFDVDDEPGPDEQGPPRIVKTKQFDMKPMTPEEAALQMDVLGHDFYLFNNTDGVAAVVYRRNDGDIGLIEAS</sequence>
<comment type="function">
    <text evidence="2">Required for dimerization of active 70S ribosomes into 100S ribosomes in stationary phase; 100S ribosomes are translationally inactive and sometimes present during exponential growth.</text>
</comment>
<dbReference type="NCBIfam" id="TIGR00741">
    <property type="entry name" value="yfiA"/>
    <property type="match status" value="1"/>
</dbReference>
<keyword evidence="1 2" id="KW-0810">Translation regulation</keyword>
<evidence type="ECO:0000256" key="3">
    <source>
        <dbReference type="SAM" id="MobiDB-lite"/>
    </source>
</evidence>
<name>A0A6J4IDK4_9ACTN</name>
<dbReference type="PANTHER" id="PTHR33231:SF1">
    <property type="entry name" value="30S RIBOSOMAL PROTEIN"/>
    <property type="match status" value="1"/>
</dbReference>
<comment type="similarity">
    <text evidence="2">Belongs to the HPF/YfiA ribosome-associated protein family. Long HPF subfamily.</text>
</comment>
<evidence type="ECO:0000313" key="5">
    <source>
        <dbReference type="EMBL" id="CAA9247290.1"/>
    </source>
</evidence>
<comment type="subunit">
    <text evidence="2">Interacts with 100S ribosomes.</text>
</comment>
<proteinExistence type="inferred from homology"/>
<dbReference type="InterPro" id="IPR036567">
    <property type="entry name" value="RHF-like"/>
</dbReference>
<dbReference type="InterPro" id="IPR032528">
    <property type="entry name" value="Ribosom_S30AE_C"/>
</dbReference>
<dbReference type="GO" id="GO:0022627">
    <property type="term" value="C:cytosolic small ribosomal subunit"/>
    <property type="evidence" value="ECO:0007669"/>
    <property type="project" value="TreeGrafter"/>
</dbReference>
<evidence type="ECO:0000256" key="2">
    <source>
        <dbReference type="HAMAP-Rule" id="MF_00839"/>
    </source>
</evidence>